<keyword evidence="6" id="KW-0131">Cell cycle</keyword>
<dbReference type="InterPro" id="IPR016024">
    <property type="entry name" value="ARM-type_fold"/>
</dbReference>
<feature type="domain" description="TOG" evidence="8">
    <location>
        <begin position="1"/>
        <end position="219"/>
    </location>
</feature>
<name>A0AA91Q0G7_CLALS</name>
<dbReference type="PANTHER" id="PTHR21567">
    <property type="entry name" value="CLASP"/>
    <property type="match status" value="1"/>
</dbReference>
<dbReference type="GO" id="GO:0005881">
    <property type="term" value="C:cytoplasmic microtubule"/>
    <property type="evidence" value="ECO:0007669"/>
    <property type="project" value="TreeGrafter"/>
</dbReference>
<evidence type="ECO:0000313" key="10">
    <source>
        <dbReference type="Proteomes" id="UP000195602"/>
    </source>
</evidence>
<dbReference type="Gene3D" id="1.25.10.10">
    <property type="entry name" value="Leucine-rich Repeat Variant"/>
    <property type="match status" value="2"/>
</dbReference>
<proteinExistence type="inferred from homology"/>
<dbReference type="SUPFAM" id="SSF48371">
    <property type="entry name" value="ARM repeat"/>
    <property type="match status" value="2"/>
</dbReference>
<evidence type="ECO:0000313" key="9">
    <source>
        <dbReference type="EMBL" id="OVF08812.1"/>
    </source>
</evidence>
<evidence type="ECO:0000256" key="4">
    <source>
        <dbReference type="ARBA" id="ARBA00022618"/>
    </source>
</evidence>
<dbReference type="EMBL" id="LYUB02000007">
    <property type="protein sequence ID" value="OVF08812.1"/>
    <property type="molecule type" value="Genomic_DNA"/>
</dbReference>
<dbReference type="Proteomes" id="UP000195602">
    <property type="component" value="Unassembled WGS sequence"/>
</dbReference>
<evidence type="ECO:0000256" key="6">
    <source>
        <dbReference type="ARBA" id="ARBA00022776"/>
    </source>
</evidence>
<dbReference type="InterPro" id="IPR024395">
    <property type="entry name" value="CLASP_N_dom"/>
</dbReference>
<dbReference type="InterPro" id="IPR011989">
    <property type="entry name" value="ARM-like"/>
</dbReference>
<evidence type="ECO:0000256" key="3">
    <source>
        <dbReference type="ARBA" id="ARBA00016012"/>
    </source>
</evidence>
<dbReference type="GO" id="GO:1990023">
    <property type="term" value="C:mitotic spindle midzone"/>
    <property type="evidence" value="ECO:0007669"/>
    <property type="project" value="TreeGrafter"/>
</dbReference>
<evidence type="ECO:0000256" key="5">
    <source>
        <dbReference type="ARBA" id="ARBA00022701"/>
    </source>
</evidence>
<keyword evidence="6" id="KW-0498">Mitosis</keyword>
<feature type="compositionally biased region" description="Polar residues" evidence="7">
    <location>
        <begin position="644"/>
        <end position="659"/>
    </location>
</feature>
<dbReference type="PANTHER" id="PTHR21567:SF9">
    <property type="entry name" value="CLIP-ASSOCIATING PROTEIN"/>
    <property type="match status" value="1"/>
</dbReference>
<dbReference type="GO" id="GO:0090307">
    <property type="term" value="P:mitotic spindle assembly"/>
    <property type="evidence" value="ECO:0007669"/>
    <property type="project" value="TreeGrafter"/>
</dbReference>
<comment type="caution">
    <text evidence="9">The sequence shown here is derived from an EMBL/GenBank/DDBJ whole genome shotgun (WGS) entry which is preliminary data.</text>
</comment>
<feature type="region of interest" description="Disordered" evidence="7">
    <location>
        <begin position="232"/>
        <end position="272"/>
    </location>
</feature>
<dbReference type="InterPro" id="IPR034085">
    <property type="entry name" value="TOG"/>
</dbReference>
<dbReference type="KEGG" id="clus:A9F13_07g02937"/>
<feature type="region of interest" description="Disordered" evidence="7">
    <location>
        <begin position="573"/>
        <end position="679"/>
    </location>
</feature>
<protein>
    <recommendedName>
        <fullName evidence="3">Protein STU1</fullName>
    </recommendedName>
</protein>
<reference evidence="9 10" key="1">
    <citation type="submission" date="2017-04" db="EMBL/GenBank/DDBJ databases">
        <title>Draft genome of the yeast Clavispora lusitaniae type strain CBS 6936.</title>
        <authorList>
            <person name="Durrens P."/>
            <person name="Klopp C."/>
            <person name="Biteau N."/>
            <person name="Fitton-Ouhabi V."/>
            <person name="Dementhon K."/>
            <person name="Accoceberry I."/>
            <person name="Sherman D.J."/>
            <person name="Noel T."/>
        </authorList>
    </citation>
    <scope>NUCLEOTIDE SEQUENCE [LARGE SCALE GENOMIC DNA]</scope>
    <source>
        <strain evidence="9 10">CBS 6936</strain>
    </source>
</reference>
<evidence type="ECO:0000259" key="8">
    <source>
        <dbReference type="SMART" id="SM01349"/>
    </source>
</evidence>
<evidence type="ECO:0000256" key="7">
    <source>
        <dbReference type="SAM" id="MobiDB-lite"/>
    </source>
</evidence>
<gene>
    <name evidence="9" type="ORF">A9F13_07g02937</name>
</gene>
<dbReference type="GO" id="GO:0051301">
    <property type="term" value="P:cell division"/>
    <property type="evidence" value="ECO:0007669"/>
    <property type="project" value="UniProtKB-KW"/>
</dbReference>
<feature type="compositionally biased region" description="Basic and acidic residues" evidence="7">
    <location>
        <begin position="1053"/>
        <end position="1073"/>
    </location>
</feature>
<comment type="subcellular location">
    <subcellularLocation>
        <location evidence="1">Cytoplasm</location>
        <location evidence="1">Cytoskeleton</location>
        <location evidence="1">Spindle</location>
    </subcellularLocation>
</comment>
<dbReference type="GO" id="GO:0005876">
    <property type="term" value="C:spindle microtubule"/>
    <property type="evidence" value="ECO:0007669"/>
    <property type="project" value="TreeGrafter"/>
</dbReference>
<feature type="compositionally biased region" description="Low complexity" evidence="7">
    <location>
        <begin position="626"/>
        <end position="635"/>
    </location>
</feature>
<dbReference type="SMART" id="SM01349">
    <property type="entry name" value="TOG"/>
    <property type="match status" value="2"/>
</dbReference>
<dbReference type="Pfam" id="PF12348">
    <property type="entry name" value="CLASP_N"/>
    <property type="match status" value="2"/>
</dbReference>
<feature type="compositionally biased region" description="Basic and acidic residues" evidence="7">
    <location>
        <begin position="577"/>
        <end position="590"/>
    </location>
</feature>
<comment type="similarity">
    <text evidence="2">Belongs to the CLASP family.</text>
</comment>
<feature type="compositionally biased region" description="Basic and acidic residues" evidence="7">
    <location>
        <begin position="663"/>
        <end position="673"/>
    </location>
</feature>
<evidence type="ECO:0000256" key="2">
    <source>
        <dbReference type="ARBA" id="ARBA00009549"/>
    </source>
</evidence>
<dbReference type="GO" id="GO:0005815">
    <property type="term" value="C:microtubule organizing center"/>
    <property type="evidence" value="ECO:0007669"/>
    <property type="project" value="TreeGrafter"/>
</dbReference>
<dbReference type="GO" id="GO:0060172">
    <property type="term" value="P:astral microtubule depolymerization"/>
    <property type="evidence" value="ECO:0007669"/>
    <property type="project" value="TreeGrafter"/>
</dbReference>
<keyword evidence="5" id="KW-0493">Microtubule</keyword>
<organism evidence="9 10">
    <name type="scientific">Clavispora lusitaniae</name>
    <name type="common">Candida lusitaniae</name>
    <dbReference type="NCBI Taxonomy" id="36911"/>
    <lineage>
        <taxon>Eukaryota</taxon>
        <taxon>Fungi</taxon>
        <taxon>Dikarya</taxon>
        <taxon>Ascomycota</taxon>
        <taxon>Saccharomycotina</taxon>
        <taxon>Pichiomycetes</taxon>
        <taxon>Metschnikowiaceae</taxon>
        <taxon>Clavispora</taxon>
    </lineage>
</organism>
<accession>A0AA91Q0G7</accession>
<keyword evidence="4" id="KW-0132">Cell division</keyword>
<feature type="region of interest" description="Disordered" evidence="7">
    <location>
        <begin position="1053"/>
        <end position="1082"/>
    </location>
</feature>
<feature type="domain" description="TOG" evidence="8">
    <location>
        <begin position="317"/>
        <end position="560"/>
    </location>
</feature>
<evidence type="ECO:0000256" key="1">
    <source>
        <dbReference type="ARBA" id="ARBA00004186"/>
    </source>
</evidence>
<dbReference type="GO" id="GO:0008017">
    <property type="term" value="F:microtubule binding"/>
    <property type="evidence" value="ECO:0007669"/>
    <property type="project" value="TreeGrafter"/>
</dbReference>
<sequence>MGVSGDDLYSCIISDSSENKVALLSELKRHVKKDNVRLTHVPKYFESLSIVMDSNDSTLQTLAFSLICHLVKRVSIQDNDGVLLSEQSFLVLPILIPKLADPKQNVKIAAGRALEAYWLSASSKVDSGLIDFGLSNRNPLVVNECIVWINHILTTINPYLKLDTFFDVLASTLKKYESQQTIVENIKTLFANYYDLKHNNLRKFELQRVLETHNVNTALRRSIMGTDDIISREVDPKPPVKKNVQSGALEEPERPRSVVHLSNKRSSPSVQHSVPLQQFAQEDETIAVPLDSKSSQLENLLSRLPNYAFDNGIAVVNVSDQNQIYKIVTEMLPNFENKESEKNWLSREKSILKLRSLLRGNAPNDYPQVMITAIKEIAEGICKGLLSLRTTLNVNSCQLVKDMTFIFGDDFDPLAEVFFPTLMRLCSATKHLTTTNAHVVVCAILSNCAFHPRLMHKIVVASSDKSATTRSYSAFWMQIMILRFSDTEQQKVVVDVAEKVLPKLLSDPSSQVRQAAKEAYKKYNEFLPQHANELLKGLDANVLRALERSLPESLGSTKPSLLLSKRKPSLKESIIAKNKELKNKRTESRSSSRNLPRRPTDNGVDGPDNLQPEHATSTTHKQTRISSHPSLSLSSDAPAIPHYAQSTFSQRFSSNPVQRTTKHTADHAKDLISKTKSSPEAAHRLLSNRVIERHVPFNKKTDPLIKFLSSNQDEFISEGVNLLRYAIIGDEDLTEDVLNAIRRISITNPQLLRPLFSEGDNLLNKTKSIFSSEDFMRLCAILLSSTERVVNTIISVMDVDVLYATVSTLVSYITDLDNIVDDKLLVMQVIKFKNKILDMLLNFLLQASAKIPISDVNFAKLTANLFDLVPIVHSTSSYDVYKALLKRLYSINSVLFTTQLSTASKVSKSEIEQFVGIDNILYFNGKDTTLFNAVSELTEIAPGHPNLKMSPLKNPSDFTMLMPVRSESDGAILIQDAEMEKYGQRFKAEDNDSIATNSPGIVKEEPPWNEKDVFMEDSEPGLLMETQKNVSNSGSKHEPLAIHDLAQRNSIHMEEWKHNKKDYSQETTEKENTTKSSSSLSSNELADDFAQVKLTNPTNTIQTFIEKVDPLSKLSSKNKPIFIFEDCKMGSPEKAKEYSYSELNWFNFSVAKLSLESHFSEGNDQSIEEFKMLCKELDKSTVNTNQLTKLLMFIQGNQSAEFSEFYDNEGYQLLERSLWASFQSTTFENQMNSLLVLKQIFISRKRVDLGQLWQMLLLISSKGDTDPLLEMMVAIGEVFDEALRSSFSSGELTTIVLDTLRDSKNVSQKSTLFALECLLKLMSVGTLTLKINKDLVTKLRDILNPFINHHDTEMRKLAFQIYGRIMRAVSVSEISNRVLSPEKSDKGLEDEILKGLSGPQKRLVEYFSHLSV</sequence>